<name>A0A9P6CAU6_9AGAR</name>
<accession>A0A9P6CAU6</accession>
<keyword evidence="1" id="KW-0472">Membrane</keyword>
<dbReference type="EMBL" id="MU150332">
    <property type="protein sequence ID" value="KAF9458737.1"/>
    <property type="molecule type" value="Genomic_DNA"/>
</dbReference>
<sequence length="62" mass="7119">MENSPAVFIKLVSSKKLLKGPMLKMSAQMGYVGVASFLSWLEVYRVLWGYFSYCIHVYSFLC</sequence>
<dbReference type="Proteomes" id="UP000807353">
    <property type="component" value="Unassembled WGS sequence"/>
</dbReference>
<reference evidence="2" key="1">
    <citation type="submission" date="2020-11" db="EMBL/GenBank/DDBJ databases">
        <authorList>
            <consortium name="DOE Joint Genome Institute"/>
            <person name="Ahrendt S."/>
            <person name="Riley R."/>
            <person name="Andreopoulos W."/>
            <person name="Labutti K."/>
            <person name="Pangilinan J."/>
            <person name="Ruiz-Duenas F.J."/>
            <person name="Barrasa J.M."/>
            <person name="Sanchez-Garcia M."/>
            <person name="Camarero S."/>
            <person name="Miyauchi S."/>
            <person name="Serrano A."/>
            <person name="Linde D."/>
            <person name="Babiker R."/>
            <person name="Drula E."/>
            <person name="Ayuso-Fernandez I."/>
            <person name="Pacheco R."/>
            <person name="Padilla G."/>
            <person name="Ferreira P."/>
            <person name="Barriuso J."/>
            <person name="Kellner H."/>
            <person name="Castanera R."/>
            <person name="Alfaro M."/>
            <person name="Ramirez L."/>
            <person name="Pisabarro A.G."/>
            <person name="Kuo A."/>
            <person name="Tritt A."/>
            <person name="Lipzen A."/>
            <person name="He G."/>
            <person name="Yan M."/>
            <person name="Ng V."/>
            <person name="Cullen D."/>
            <person name="Martin F."/>
            <person name="Rosso M.-N."/>
            <person name="Henrissat B."/>
            <person name="Hibbett D."/>
            <person name="Martinez A.T."/>
            <person name="Grigoriev I.V."/>
        </authorList>
    </citation>
    <scope>NUCLEOTIDE SEQUENCE</scope>
    <source>
        <strain evidence="2">CBS 247.69</strain>
    </source>
</reference>
<keyword evidence="3" id="KW-1185">Reference proteome</keyword>
<organism evidence="2 3">
    <name type="scientific">Collybia nuda</name>
    <dbReference type="NCBI Taxonomy" id="64659"/>
    <lineage>
        <taxon>Eukaryota</taxon>
        <taxon>Fungi</taxon>
        <taxon>Dikarya</taxon>
        <taxon>Basidiomycota</taxon>
        <taxon>Agaricomycotina</taxon>
        <taxon>Agaricomycetes</taxon>
        <taxon>Agaricomycetidae</taxon>
        <taxon>Agaricales</taxon>
        <taxon>Tricholomatineae</taxon>
        <taxon>Clitocybaceae</taxon>
        <taxon>Collybia</taxon>
    </lineage>
</organism>
<feature type="transmembrane region" description="Helical" evidence="1">
    <location>
        <begin position="21"/>
        <end position="41"/>
    </location>
</feature>
<comment type="caution">
    <text evidence="2">The sequence shown here is derived from an EMBL/GenBank/DDBJ whole genome shotgun (WGS) entry which is preliminary data.</text>
</comment>
<proteinExistence type="predicted"/>
<evidence type="ECO:0000256" key="1">
    <source>
        <dbReference type="SAM" id="Phobius"/>
    </source>
</evidence>
<dbReference type="AlphaFoldDB" id="A0A9P6CAU6"/>
<keyword evidence="1" id="KW-0812">Transmembrane</keyword>
<evidence type="ECO:0000313" key="3">
    <source>
        <dbReference type="Proteomes" id="UP000807353"/>
    </source>
</evidence>
<evidence type="ECO:0000313" key="2">
    <source>
        <dbReference type="EMBL" id="KAF9458737.1"/>
    </source>
</evidence>
<gene>
    <name evidence="2" type="ORF">BDZ94DRAFT_1269928</name>
</gene>
<keyword evidence="1" id="KW-1133">Transmembrane helix</keyword>
<protein>
    <submittedName>
        <fullName evidence="2">Uncharacterized protein</fullName>
    </submittedName>
</protein>